<feature type="domain" description="Putative component of 'biosynthetic module'" evidence="1">
    <location>
        <begin position="569"/>
        <end position="789"/>
    </location>
</feature>
<dbReference type="RefSeq" id="WP_139314561.1">
    <property type="nucleotide sequence ID" value="NZ_MLBF01000053.1"/>
</dbReference>
<sequence length="819" mass="94895">MEIRDNKTHLKQIDDIFTDILSPMIQREGSSKVYFYRIIGCDDEEQYLAEIVRLDEKLRSIGNYIFFDERIQITNDSSLIEQARKLFEQVPLKDFSNGAVSNLLDAQGYFSLSSDLQINRKIKDAFGIVLNLYLSNDRPVNVSIVVNFVTKMLLWLVDYGKHIAKKSLYNPKIIYWGSPKTHEVYFLIFMSLIGYDVLVLNTSFNDRFEQVDKQNIFSFVIKKTQELPIHAFPTKKIQEVQQTHIEQPTKPQQKTNGELINSNTLLLKDPIVVVKLKRSENPFEEVLIPLNKRSGYVGDPYPIVPTHFVRYIGVPSSSDDLETEYYNKLYTLDKALQTSGCYLKFLEGIPAPSAAEGAQIPPGFITNLYKDRLGILEQILQAKILPHMNNKLLDNTIRKTFVDVVDLFAEKSSNINLSIVLNFSLKMVTWLNRYLPKLFAQCNPEMSTRAEYNFGHNPKILFYGTIKPHEIYLLEAFHKIGCDVLFIHSSNEGDKPFQIFDKEMSLTHLINNKQNLSLAPFPESERLIRKSTIAYNASKEIEETIYSEEVGLFKPWQFESYLTQPITLKTTYDELKILWREPSKLRPEFKVQNKKVYIPNLFAKINGVNEDLDAYWLDLKEFSFAPNTKLIKDVPFTEINYTKQELYQTDYLLNELGFFDDVKVRKSRHYRFGYLKADLQHFLIAKINELLSSGILLSKVDEKFKLKILMTILTMDDSLIKLIEVFDFPHDIPKVVVYDNKKETFSEADAILLAYFNLIGIDVVIFTPTNYKTIEQQIKPSLFDVHQLPLVKFDLTLPSLDSITSAHKPGILSRFFNLR</sequence>
<evidence type="ECO:0000259" key="1">
    <source>
        <dbReference type="Pfam" id="PF14266"/>
    </source>
</evidence>
<dbReference type="EMBL" id="MLBF01000053">
    <property type="protein sequence ID" value="OLN27698.1"/>
    <property type="molecule type" value="Genomic_DNA"/>
</dbReference>
<accession>A0A1Q8QKB4</accession>
<feature type="domain" description="Putative component of 'biosynthetic module'" evidence="1">
    <location>
        <begin position="278"/>
        <end position="546"/>
    </location>
</feature>
<gene>
    <name evidence="2" type="ORF">DSOL_4417</name>
</gene>
<comment type="caution">
    <text evidence="2">The sequence shown here is derived from an EMBL/GenBank/DDBJ whole genome shotgun (WGS) entry which is preliminary data.</text>
</comment>
<dbReference type="OrthoDB" id="2421008at2"/>
<feature type="domain" description="Putative component of 'biosynthetic module'" evidence="1">
    <location>
        <begin position="14"/>
        <end position="240"/>
    </location>
</feature>
<dbReference type="InterPro" id="IPR025647">
    <property type="entry name" value="YceG_bac"/>
</dbReference>
<protein>
    <submittedName>
        <fullName evidence="2">Putative tellurium resistance protein</fullName>
    </submittedName>
</protein>
<dbReference type="Pfam" id="PF14266">
    <property type="entry name" value="YceG_bac"/>
    <property type="match status" value="3"/>
</dbReference>
<dbReference type="Proteomes" id="UP000186102">
    <property type="component" value="Unassembled WGS sequence"/>
</dbReference>
<evidence type="ECO:0000313" key="3">
    <source>
        <dbReference type="Proteomes" id="UP000186102"/>
    </source>
</evidence>
<reference evidence="2 3" key="1">
    <citation type="submission" date="2016-09" db="EMBL/GenBank/DDBJ databases">
        <title>Complete genome of Desulfosporosinus sp. OL.</title>
        <authorList>
            <person name="Mardanov A."/>
            <person name="Beletsky A."/>
            <person name="Panova A."/>
            <person name="Karnachuk O."/>
            <person name="Ravin N."/>
        </authorList>
    </citation>
    <scope>NUCLEOTIDE SEQUENCE [LARGE SCALE GENOMIC DNA]</scope>
    <source>
        <strain evidence="2 3">OL</strain>
    </source>
</reference>
<organism evidence="2 3">
    <name type="scientific">Desulfosporosinus metallidurans</name>
    <dbReference type="NCBI Taxonomy" id="1888891"/>
    <lineage>
        <taxon>Bacteria</taxon>
        <taxon>Bacillati</taxon>
        <taxon>Bacillota</taxon>
        <taxon>Clostridia</taxon>
        <taxon>Eubacteriales</taxon>
        <taxon>Desulfitobacteriaceae</taxon>
        <taxon>Desulfosporosinus</taxon>
    </lineage>
</organism>
<evidence type="ECO:0000313" key="2">
    <source>
        <dbReference type="EMBL" id="OLN27698.1"/>
    </source>
</evidence>
<dbReference type="STRING" id="1888891.DSOL_4417"/>
<name>A0A1Q8QKB4_9FIRM</name>
<keyword evidence="3" id="KW-1185">Reference proteome</keyword>
<proteinExistence type="predicted"/>
<dbReference type="AlphaFoldDB" id="A0A1Q8QKB4"/>